<evidence type="ECO:0000313" key="2">
    <source>
        <dbReference type="Proteomes" id="UP000034681"/>
    </source>
</evidence>
<gene>
    <name evidence="1" type="ORF">PROH_01095</name>
</gene>
<proteinExistence type="predicted"/>
<dbReference type="EMBL" id="AJTX02000002">
    <property type="protein sequence ID" value="KKJ01045.1"/>
    <property type="molecule type" value="Genomic_DNA"/>
</dbReference>
<protein>
    <submittedName>
        <fullName evidence="1">Uncharacterized protein</fullName>
    </submittedName>
</protein>
<evidence type="ECO:0000313" key="1">
    <source>
        <dbReference type="EMBL" id="KKJ01045.1"/>
    </source>
</evidence>
<reference evidence="1" key="1">
    <citation type="submission" date="2012-04" db="EMBL/GenBank/DDBJ databases">
        <authorList>
            <person name="Borisov I.G."/>
            <person name="Ivanikova N.V."/>
            <person name="Pinevich A.V."/>
        </authorList>
    </citation>
    <scope>NUCLEOTIDE SEQUENCE</scope>
    <source>
        <strain evidence="1">CALU 1027</strain>
    </source>
</reference>
<name>A0A0M2PXZ5_PROHO</name>
<accession>A0A0M2PXZ5</accession>
<organism evidence="1 2">
    <name type="scientific">Prochlorothrix hollandica PCC 9006 = CALU 1027</name>
    <dbReference type="NCBI Taxonomy" id="317619"/>
    <lineage>
        <taxon>Bacteria</taxon>
        <taxon>Bacillati</taxon>
        <taxon>Cyanobacteriota</taxon>
        <taxon>Cyanophyceae</taxon>
        <taxon>Prochlorotrichales</taxon>
        <taxon>Prochlorotrichaceae</taxon>
        <taxon>Prochlorothrix</taxon>
    </lineage>
</organism>
<sequence length="73" mass="8157">MQALSPDLRASLYHAVELADDRDLLTIVDRFPAEYQSLVVPLTELTEEFNFHLLFHLLLDGLQEDEAASGDAG</sequence>
<keyword evidence="2" id="KW-1185">Reference proteome</keyword>
<dbReference type="Proteomes" id="UP000034681">
    <property type="component" value="Unassembled WGS sequence"/>
</dbReference>
<dbReference type="AlphaFoldDB" id="A0A0M2PXZ5"/>
<dbReference type="RefSeq" id="WP_017713596.1">
    <property type="nucleotide sequence ID" value="NZ_KB235941.1"/>
</dbReference>
<comment type="caution">
    <text evidence="1">The sequence shown here is derived from an EMBL/GenBank/DDBJ whole genome shotgun (WGS) entry which is preliminary data.</text>
</comment>